<dbReference type="Pfam" id="PF04030">
    <property type="entry name" value="ALO"/>
    <property type="match status" value="1"/>
</dbReference>
<dbReference type="GO" id="GO:0071949">
    <property type="term" value="F:FAD binding"/>
    <property type="evidence" value="ECO:0007669"/>
    <property type="project" value="InterPro"/>
</dbReference>
<feature type="domain" description="FAD-binding PCMH-type" evidence="2">
    <location>
        <begin position="12"/>
        <end position="176"/>
    </location>
</feature>
<organism evidence="3 4">
    <name type="scientific">Actinoplanes nipponensis</name>
    <dbReference type="NCBI Taxonomy" id="135950"/>
    <lineage>
        <taxon>Bacteria</taxon>
        <taxon>Bacillati</taxon>
        <taxon>Actinomycetota</taxon>
        <taxon>Actinomycetes</taxon>
        <taxon>Micromonosporales</taxon>
        <taxon>Micromonosporaceae</taxon>
        <taxon>Actinoplanes</taxon>
    </lineage>
</organism>
<dbReference type="InterPro" id="IPR010031">
    <property type="entry name" value="FAD_lactone_oxidase-like"/>
</dbReference>
<evidence type="ECO:0000313" key="3">
    <source>
        <dbReference type="EMBL" id="GIE50577.1"/>
    </source>
</evidence>
<dbReference type="Pfam" id="PF01565">
    <property type="entry name" value="FAD_binding_4"/>
    <property type="match status" value="1"/>
</dbReference>
<evidence type="ECO:0000259" key="2">
    <source>
        <dbReference type="PROSITE" id="PS51387"/>
    </source>
</evidence>
<dbReference type="Gene3D" id="3.30.70.2530">
    <property type="match status" value="1"/>
</dbReference>
<dbReference type="Gene3D" id="3.30.465.10">
    <property type="match status" value="1"/>
</dbReference>
<dbReference type="InterPro" id="IPR006094">
    <property type="entry name" value="Oxid_FAD_bind_N"/>
</dbReference>
<dbReference type="InterPro" id="IPR016166">
    <property type="entry name" value="FAD-bd_PCMH"/>
</dbReference>
<dbReference type="InterPro" id="IPR016169">
    <property type="entry name" value="FAD-bd_PCMH_sub2"/>
</dbReference>
<dbReference type="Gene3D" id="1.10.45.10">
    <property type="entry name" value="Vanillyl-alcohol Oxidase, Chain A, domain 4"/>
    <property type="match status" value="1"/>
</dbReference>
<dbReference type="InterPro" id="IPR036318">
    <property type="entry name" value="FAD-bd_PCMH-like_sf"/>
</dbReference>
<evidence type="ECO:0000256" key="1">
    <source>
        <dbReference type="ARBA" id="ARBA00023002"/>
    </source>
</evidence>
<dbReference type="PANTHER" id="PTHR43762:SF1">
    <property type="entry name" value="D-ARABINONO-1,4-LACTONE OXIDASE"/>
    <property type="match status" value="1"/>
</dbReference>
<comment type="caution">
    <text evidence="3">The sequence shown here is derived from an EMBL/GenBank/DDBJ whole genome shotgun (WGS) entry which is preliminary data.</text>
</comment>
<dbReference type="GO" id="GO:0016020">
    <property type="term" value="C:membrane"/>
    <property type="evidence" value="ECO:0007669"/>
    <property type="project" value="InterPro"/>
</dbReference>
<dbReference type="EMBL" id="BOMQ01000051">
    <property type="protein sequence ID" value="GIE50577.1"/>
    <property type="molecule type" value="Genomic_DNA"/>
</dbReference>
<dbReference type="InterPro" id="IPR007173">
    <property type="entry name" value="ALO_C"/>
</dbReference>
<dbReference type="AlphaFoldDB" id="A0A919JK28"/>
<evidence type="ECO:0000313" key="4">
    <source>
        <dbReference type="Proteomes" id="UP000647172"/>
    </source>
</evidence>
<dbReference type="GO" id="GO:0080049">
    <property type="term" value="F:L-gulono-1,4-lactone dehydrogenase activity"/>
    <property type="evidence" value="ECO:0007669"/>
    <property type="project" value="TreeGrafter"/>
</dbReference>
<protein>
    <submittedName>
        <fullName evidence="3">Xylitol oxidase</fullName>
    </submittedName>
</protein>
<dbReference type="InterPro" id="IPR016171">
    <property type="entry name" value="Vanillyl_alc_oxidase_C-sub2"/>
</dbReference>
<dbReference type="GO" id="GO:0003885">
    <property type="term" value="F:D-arabinono-1,4-lactone oxidase activity"/>
    <property type="evidence" value="ECO:0007669"/>
    <property type="project" value="InterPro"/>
</dbReference>
<dbReference type="RefSeq" id="WP_203770442.1">
    <property type="nucleotide sequence ID" value="NZ_BAAAYJ010000020.1"/>
</dbReference>
<proteinExistence type="predicted"/>
<dbReference type="PIRSF" id="PIRSF000136">
    <property type="entry name" value="LGO_GLO"/>
    <property type="match status" value="1"/>
</dbReference>
<keyword evidence="4" id="KW-1185">Reference proteome</keyword>
<keyword evidence="1" id="KW-0560">Oxidoreductase</keyword>
<dbReference type="Proteomes" id="UP000647172">
    <property type="component" value="Unassembled WGS sequence"/>
</dbReference>
<name>A0A919JK28_9ACTN</name>
<dbReference type="Gene3D" id="3.30.70.2520">
    <property type="match status" value="1"/>
</dbReference>
<dbReference type="Gene3D" id="3.30.43.10">
    <property type="entry name" value="Uridine Diphospho-n-acetylenolpyruvylglucosamine Reductase, domain 2"/>
    <property type="match status" value="1"/>
</dbReference>
<gene>
    <name evidence="3" type="primary">xyoA</name>
    <name evidence="3" type="ORF">Ani05nite_41110</name>
</gene>
<dbReference type="PANTHER" id="PTHR43762">
    <property type="entry name" value="L-GULONOLACTONE OXIDASE"/>
    <property type="match status" value="1"/>
</dbReference>
<dbReference type="InterPro" id="IPR016167">
    <property type="entry name" value="FAD-bd_PCMH_sub1"/>
</dbReference>
<dbReference type="PROSITE" id="PS51387">
    <property type="entry name" value="FAD_PCMH"/>
    <property type="match status" value="1"/>
</dbReference>
<sequence>MSNVVTNWAGNITFGARRLHRPAGLPQLRELVAAGGPLRVLGSGHSFNRMADTTGDLISLADLPRIAEIAADRRTVRVDGGIRYGELADLLDAEGLAVHNMASLPHISVAGAVMTATHGSGVRNGNLATSVAGIELIRGDGEPVTLRRGDDDFAGAVVGLGALGVVTALTLDVVPAFELRQYVYDDLPRAALEQHLPEILAHGYSVSLFTDWSSPDINHAWFKRTDELPPGPLFGARPADGPRHPVPGLPADNSTEQFGVPGPWHARLPHFRMEFTPSTGAELQSEWMVPRERALEAIDAVARVRDRIAPVLQVNEIRTVAADELWLSMNYRRDSLGLHFTWIADTEQVLPAVAALEEQLAPLAARPHWGKVFTQDAATVRGLYPRFADFRALVDRYDPRGVFRNAWLDDILGA</sequence>
<reference evidence="3" key="1">
    <citation type="submission" date="2021-01" db="EMBL/GenBank/DDBJ databases">
        <title>Whole genome shotgun sequence of Actinoplanes nipponensis NBRC 14063.</title>
        <authorList>
            <person name="Komaki H."/>
            <person name="Tamura T."/>
        </authorList>
    </citation>
    <scope>NUCLEOTIDE SEQUENCE</scope>
    <source>
        <strain evidence="3">NBRC 14063</strain>
    </source>
</reference>
<dbReference type="SUPFAM" id="SSF56176">
    <property type="entry name" value="FAD-binding/transporter-associated domain-like"/>
    <property type="match status" value="1"/>
</dbReference>
<accession>A0A919JK28</accession>